<dbReference type="Proteomes" id="UP000276133">
    <property type="component" value="Unassembled WGS sequence"/>
</dbReference>
<sequence>MNSKSSLSICLDSESSPYSFTSLTTNAIKLFSSNISLTEFKKSNQDLLIHYVGQISFNIEIKKGCIVELDLSMKNILFSKLFKQSSNQK</sequence>
<gene>
    <name evidence="1" type="ORF">BpHYR1_000222</name>
</gene>
<name>A0A3M7R4G1_BRAPC</name>
<evidence type="ECO:0000313" key="1">
    <source>
        <dbReference type="EMBL" id="RNA18493.1"/>
    </source>
</evidence>
<accession>A0A3M7R4G1</accession>
<dbReference type="EMBL" id="REGN01004231">
    <property type="protein sequence ID" value="RNA18493.1"/>
    <property type="molecule type" value="Genomic_DNA"/>
</dbReference>
<keyword evidence="2" id="KW-1185">Reference proteome</keyword>
<protein>
    <submittedName>
        <fullName evidence="1">Uncharacterized protein</fullName>
    </submittedName>
</protein>
<evidence type="ECO:0000313" key="2">
    <source>
        <dbReference type="Proteomes" id="UP000276133"/>
    </source>
</evidence>
<dbReference type="AlphaFoldDB" id="A0A3M7R4G1"/>
<proteinExistence type="predicted"/>
<reference evidence="1 2" key="1">
    <citation type="journal article" date="2018" name="Sci. Rep.">
        <title>Genomic signatures of local adaptation to the degree of environmental predictability in rotifers.</title>
        <authorList>
            <person name="Franch-Gras L."/>
            <person name="Hahn C."/>
            <person name="Garcia-Roger E.M."/>
            <person name="Carmona M.J."/>
            <person name="Serra M."/>
            <person name="Gomez A."/>
        </authorList>
    </citation>
    <scope>NUCLEOTIDE SEQUENCE [LARGE SCALE GENOMIC DNA]</scope>
    <source>
        <strain evidence="1">HYR1</strain>
    </source>
</reference>
<comment type="caution">
    <text evidence="1">The sequence shown here is derived from an EMBL/GenBank/DDBJ whole genome shotgun (WGS) entry which is preliminary data.</text>
</comment>
<organism evidence="1 2">
    <name type="scientific">Brachionus plicatilis</name>
    <name type="common">Marine rotifer</name>
    <name type="synonym">Brachionus muelleri</name>
    <dbReference type="NCBI Taxonomy" id="10195"/>
    <lineage>
        <taxon>Eukaryota</taxon>
        <taxon>Metazoa</taxon>
        <taxon>Spiralia</taxon>
        <taxon>Gnathifera</taxon>
        <taxon>Rotifera</taxon>
        <taxon>Eurotatoria</taxon>
        <taxon>Monogononta</taxon>
        <taxon>Pseudotrocha</taxon>
        <taxon>Ploima</taxon>
        <taxon>Brachionidae</taxon>
        <taxon>Brachionus</taxon>
    </lineage>
</organism>